<dbReference type="PRINTS" id="PR00298">
    <property type="entry name" value="CHAPERONIN60"/>
</dbReference>
<reference evidence="3" key="1">
    <citation type="journal article" date="2017" name="ISME J.">
        <title>Novel chaperonins are prevalent in the virioplankton and demonstrate links to viral biology and ecology.</title>
        <authorList>
            <person name="Marine R.L."/>
            <person name="Nasko D.J."/>
            <person name="Wray J."/>
            <person name="Polson S.W."/>
            <person name="Wommack K.E."/>
        </authorList>
    </citation>
    <scope>NUCLEOTIDE SEQUENCE</scope>
</reference>
<dbReference type="FunFam" id="3.50.7.10:FF:000001">
    <property type="entry name" value="60 kDa chaperonin"/>
    <property type="match status" value="1"/>
</dbReference>
<keyword evidence="2" id="KW-0143">Chaperone</keyword>
<dbReference type="Gene3D" id="1.10.560.10">
    <property type="entry name" value="GroEL-like equatorial domain"/>
    <property type="match status" value="1"/>
</dbReference>
<dbReference type="PANTHER" id="PTHR45633">
    <property type="entry name" value="60 KDA HEAT SHOCK PROTEIN, MITOCHONDRIAL"/>
    <property type="match status" value="1"/>
</dbReference>
<dbReference type="InterPro" id="IPR001844">
    <property type="entry name" value="Cpn60/GroEL"/>
</dbReference>
<dbReference type="EMBL" id="KU595502">
    <property type="protein sequence ID" value="AQM32668.1"/>
    <property type="molecule type" value="Genomic_DNA"/>
</dbReference>
<proteinExistence type="inferred from homology"/>
<dbReference type="GO" id="GO:0042026">
    <property type="term" value="P:protein refolding"/>
    <property type="evidence" value="ECO:0007669"/>
    <property type="project" value="InterPro"/>
</dbReference>
<dbReference type="GO" id="GO:0140662">
    <property type="term" value="F:ATP-dependent protein folding chaperone"/>
    <property type="evidence" value="ECO:0007669"/>
    <property type="project" value="InterPro"/>
</dbReference>
<dbReference type="InterPro" id="IPR027409">
    <property type="entry name" value="GroEL-like_apical_dom_sf"/>
</dbReference>
<evidence type="ECO:0000256" key="1">
    <source>
        <dbReference type="ARBA" id="ARBA00006607"/>
    </source>
</evidence>
<dbReference type="SUPFAM" id="SSF48592">
    <property type="entry name" value="GroEL equatorial domain-like"/>
    <property type="match status" value="1"/>
</dbReference>
<dbReference type="NCBIfam" id="NF009487">
    <property type="entry name" value="PRK12849.1"/>
    <property type="match status" value="1"/>
</dbReference>
<accession>A0A240F798</accession>
<sequence length="521" mass="56089">MEYNQPSEIVKDINFGNNAKNKVIAGVEKLAKAVKSTLGASGKCVIYEDARGNPVITKDGVTVAESVVLFDPVENMGATLIKEAARNTVREAGDGTTTATVLAESLLKEVNASNVSIREIKDGIKSGLKKVNDYLDKISVKIEGDMLESVSSISCNNDVELGKIIAEAYTKVGKDGVVLMEESPTEETYVEIVDGVQIDSGLTSPHFVTDKDKQIAELDNPLVLIVSSEIPNVRKIQTVLEHVIKTKRPLLIVAPVDQQVKAALLMNKVKGNIKVNIIDLPGFGPTKEDTVADLAFLVGAKVINEQLGDDLDLIDVNCLGEAYTAITDDRNTVLTIETPEDEMEERIESIKKTIGEWDKNPFIQKKHRQRLAMLSGSVGMVKVGADSKVELKEKKDRIEDAIYATKAALKEGIVPGGGVALLNASQKISAKAVGEKILLKALQAPFYTILDNAGIKMAEGYEDHEGYGIDVVTGERATMVSAGIIDPVLVTKSALKNAVSVVSTIISADCVISNMRMNESN</sequence>
<dbReference type="SUPFAM" id="SSF52029">
    <property type="entry name" value="GroEL apical domain-like"/>
    <property type="match status" value="1"/>
</dbReference>
<dbReference type="Pfam" id="PF00118">
    <property type="entry name" value="Cpn60_TCP1"/>
    <property type="match status" value="1"/>
</dbReference>
<name>A0A240F798_9VIRU</name>
<evidence type="ECO:0000256" key="2">
    <source>
        <dbReference type="ARBA" id="ARBA00023186"/>
    </source>
</evidence>
<gene>
    <name evidence="3" type="primary">GroEL</name>
</gene>
<dbReference type="NCBIfam" id="NF000592">
    <property type="entry name" value="PRK00013.1"/>
    <property type="match status" value="1"/>
</dbReference>
<evidence type="ECO:0000313" key="3">
    <source>
        <dbReference type="EMBL" id="AQM32668.1"/>
    </source>
</evidence>
<dbReference type="Gene3D" id="3.50.7.10">
    <property type="entry name" value="GroEL"/>
    <property type="match status" value="1"/>
</dbReference>
<protein>
    <submittedName>
        <fullName evidence="3">Chaperonin GroEL</fullName>
    </submittedName>
</protein>
<dbReference type="SUPFAM" id="SSF54849">
    <property type="entry name" value="GroEL-intermediate domain like"/>
    <property type="match status" value="1"/>
</dbReference>
<dbReference type="InterPro" id="IPR027413">
    <property type="entry name" value="GROEL-like_equatorial_sf"/>
</dbReference>
<dbReference type="Gene3D" id="3.30.260.10">
    <property type="entry name" value="TCP-1-like chaperonin intermediate domain"/>
    <property type="match status" value="1"/>
</dbReference>
<dbReference type="InterPro" id="IPR027410">
    <property type="entry name" value="TCP-1-like_intermed_sf"/>
</dbReference>
<dbReference type="GO" id="GO:0005524">
    <property type="term" value="F:ATP binding"/>
    <property type="evidence" value="ECO:0007669"/>
    <property type="project" value="InterPro"/>
</dbReference>
<comment type="similarity">
    <text evidence="1">Belongs to the chaperonin (HSP60) family.</text>
</comment>
<dbReference type="InterPro" id="IPR002423">
    <property type="entry name" value="Cpn60/GroEL/TCP-1"/>
</dbReference>
<organism evidence="3">
    <name type="scientific">uncultured virus</name>
    <dbReference type="NCBI Taxonomy" id="340016"/>
    <lineage>
        <taxon>Viruses</taxon>
        <taxon>environmental samples</taxon>
    </lineage>
</organism>